<organism evidence="2 3">
    <name type="scientific">Hymenobacter arizonensis</name>
    <name type="common">Siccationidurans arizonensis</name>
    <dbReference type="NCBI Taxonomy" id="1227077"/>
    <lineage>
        <taxon>Bacteria</taxon>
        <taxon>Pseudomonadati</taxon>
        <taxon>Bacteroidota</taxon>
        <taxon>Cytophagia</taxon>
        <taxon>Cytophagales</taxon>
        <taxon>Hymenobacteraceae</taxon>
        <taxon>Hymenobacter</taxon>
    </lineage>
</organism>
<dbReference type="Proteomes" id="UP000199029">
    <property type="component" value="Unassembled WGS sequence"/>
</dbReference>
<accession>A0A1I6BDA9</accession>
<gene>
    <name evidence="2" type="ORF">SAMN04515668_4380</name>
</gene>
<sequence>MIPALPVIPCQAAAARAPIAHHLHANSVIAQGILILIARKPSISTPRNSIIGKHKQAQTDPSGLVYLRCFHRRTPRPCHSADSAAAKAMAYYHSEAIKILPFAAHRQGHEKGGRRRRISTSTGQPGWHYQACPRRSRPAARRPTPGVRGRTHVGRADPDAWSASVRAVSIRRWPGKPGFIE</sequence>
<evidence type="ECO:0000256" key="1">
    <source>
        <dbReference type="SAM" id="MobiDB-lite"/>
    </source>
</evidence>
<dbReference type="AlphaFoldDB" id="A0A1I6BDA9"/>
<proteinExistence type="predicted"/>
<name>A0A1I6BDA9_HYMAR</name>
<feature type="region of interest" description="Disordered" evidence="1">
    <location>
        <begin position="106"/>
        <end position="158"/>
    </location>
</feature>
<reference evidence="3" key="1">
    <citation type="submission" date="2016-10" db="EMBL/GenBank/DDBJ databases">
        <authorList>
            <person name="Varghese N."/>
            <person name="Submissions S."/>
        </authorList>
    </citation>
    <scope>NUCLEOTIDE SEQUENCE [LARGE SCALE GENOMIC DNA]</scope>
    <source>
        <strain evidence="3">OR362-8,ATCC BAA-1266,JCM 13504</strain>
    </source>
</reference>
<feature type="compositionally biased region" description="Basic residues" evidence="1">
    <location>
        <begin position="106"/>
        <end position="118"/>
    </location>
</feature>
<protein>
    <submittedName>
        <fullName evidence="2">Uncharacterized protein</fullName>
    </submittedName>
</protein>
<evidence type="ECO:0000313" key="2">
    <source>
        <dbReference type="EMBL" id="SFQ78938.1"/>
    </source>
</evidence>
<keyword evidence="3" id="KW-1185">Reference proteome</keyword>
<dbReference type="EMBL" id="FOXS01000008">
    <property type="protein sequence ID" value="SFQ78938.1"/>
    <property type="molecule type" value="Genomic_DNA"/>
</dbReference>
<evidence type="ECO:0000313" key="3">
    <source>
        <dbReference type="Proteomes" id="UP000199029"/>
    </source>
</evidence>